<dbReference type="SUPFAM" id="SSF46946">
    <property type="entry name" value="S13-like H2TH domain"/>
    <property type="match status" value="1"/>
</dbReference>
<comment type="subunit">
    <text evidence="4">Monomer.</text>
</comment>
<keyword evidence="14" id="KW-0234">DNA repair</keyword>
<keyword evidence="8" id="KW-0479">Metal-binding</keyword>
<comment type="similarity">
    <text evidence="3">Belongs to the FPG family.</text>
</comment>
<keyword evidence="10" id="KW-0863">Zinc-finger</keyword>
<dbReference type="GO" id="GO:0006284">
    <property type="term" value="P:base-excision repair"/>
    <property type="evidence" value="ECO:0007669"/>
    <property type="project" value="InterPro"/>
</dbReference>
<evidence type="ECO:0000256" key="8">
    <source>
        <dbReference type="ARBA" id="ARBA00022723"/>
    </source>
</evidence>
<dbReference type="SMART" id="SM00898">
    <property type="entry name" value="Fapy_DNA_glyco"/>
    <property type="match status" value="1"/>
</dbReference>
<evidence type="ECO:0000256" key="19">
    <source>
        <dbReference type="ARBA" id="ARBA00044632"/>
    </source>
</evidence>
<dbReference type="Gene3D" id="3.20.190.10">
    <property type="entry name" value="MutM-like, N-terminal"/>
    <property type="match status" value="1"/>
</dbReference>
<keyword evidence="11 22" id="KW-0378">Hydrolase</keyword>
<dbReference type="GO" id="GO:0003684">
    <property type="term" value="F:damaged DNA binding"/>
    <property type="evidence" value="ECO:0007669"/>
    <property type="project" value="InterPro"/>
</dbReference>
<name>A0A098EF55_ANAPH</name>
<comment type="catalytic activity">
    <reaction evidence="19">
        <text>2'-deoxyribonucleotide-(2'-deoxyribose 5'-phosphate)-2'-deoxyribonucleotide-DNA = a 3'-end 2'-deoxyribonucleotide-(2,3-dehydro-2,3-deoxyribose 5'-phosphate)-DNA + a 5'-end 5'-phospho-2'-deoxyribonucleoside-DNA + H(+)</text>
        <dbReference type="Rhea" id="RHEA:66592"/>
        <dbReference type="Rhea" id="RHEA-COMP:13180"/>
        <dbReference type="Rhea" id="RHEA-COMP:16897"/>
        <dbReference type="Rhea" id="RHEA-COMP:17067"/>
        <dbReference type="ChEBI" id="CHEBI:15378"/>
        <dbReference type="ChEBI" id="CHEBI:136412"/>
        <dbReference type="ChEBI" id="CHEBI:157695"/>
        <dbReference type="ChEBI" id="CHEBI:167181"/>
        <dbReference type="EC" id="4.2.99.18"/>
    </reaction>
</comment>
<evidence type="ECO:0000256" key="9">
    <source>
        <dbReference type="ARBA" id="ARBA00022763"/>
    </source>
</evidence>
<dbReference type="InterPro" id="IPR010663">
    <property type="entry name" value="Znf_FPG/IleRS"/>
</dbReference>
<dbReference type="EMBL" id="CCXQ01000013">
    <property type="protein sequence ID" value="CEG20437.1"/>
    <property type="molecule type" value="Genomic_DNA"/>
</dbReference>
<reference evidence="22 23" key="1">
    <citation type="submission" date="2014-09" db="EMBL/GenBank/DDBJ databases">
        <authorList>
            <person name="Loux Valentin"/>
            <person name="Dugat Thibaut"/>
        </authorList>
    </citation>
    <scope>NUCLEOTIDE SEQUENCE [LARGE SCALE GENOMIC DNA]</scope>
    <source>
        <strain evidence="22 23">BOV-10_179</strain>
    </source>
</reference>
<evidence type="ECO:0000256" key="1">
    <source>
        <dbReference type="ARBA" id="ARBA00001668"/>
    </source>
</evidence>
<dbReference type="AlphaFoldDB" id="A0A098EF55"/>
<keyword evidence="17 22" id="KW-0326">Glycosidase</keyword>
<dbReference type="GO" id="GO:0034039">
    <property type="term" value="F:8-oxo-7,8-dihydroguanine DNA N-glycosylase activity"/>
    <property type="evidence" value="ECO:0007669"/>
    <property type="project" value="TreeGrafter"/>
</dbReference>
<dbReference type="Pfam" id="PF01149">
    <property type="entry name" value="Fapy_DNA_glyco"/>
    <property type="match status" value="1"/>
</dbReference>
<dbReference type="SUPFAM" id="SSF57716">
    <property type="entry name" value="Glucocorticoid receptor-like (DNA-binding domain)"/>
    <property type="match status" value="1"/>
</dbReference>
<evidence type="ECO:0000256" key="2">
    <source>
        <dbReference type="ARBA" id="ARBA00001947"/>
    </source>
</evidence>
<evidence type="ECO:0000313" key="22">
    <source>
        <dbReference type="EMBL" id="CEG20437.1"/>
    </source>
</evidence>
<proteinExistence type="inferred from homology"/>
<organism evidence="22 23">
    <name type="scientific">Anaplasma phagocytophilum</name>
    <name type="common">Ehrlichia phagocytophila</name>
    <dbReference type="NCBI Taxonomy" id="948"/>
    <lineage>
        <taxon>Bacteria</taxon>
        <taxon>Pseudomonadati</taxon>
        <taxon>Pseudomonadota</taxon>
        <taxon>Alphaproteobacteria</taxon>
        <taxon>Rickettsiales</taxon>
        <taxon>Anaplasmataceae</taxon>
        <taxon>Anaplasma</taxon>
        <taxon>phagocytophilum group</taxon>
    </lineage>
</organism>
<accession>A0A098EF55</accession>
<comment type="cofactor">
    <cofactor evidence="2">
        <name>Zn(2+)</name>
        <dbReference type="ChEBI" id="CHEBI:29105"/>
    </cofactor>
</comment>
<dbReference type="InterPro" id="IPR015886">
    <property type="entry name" value="H2TH_FPG"/>
</dbReference>
<dbReference type="NCBIfam" id="TIGR00577">
    <property type="entry name" value="fpg"/>
    <property type="match status" value="1"/>
</dbReference>
<dbReference type="SMART" id="SM01232">
    <property type="entry name" value="H2TH"/>
    <property type="match status" value="1"/>
</dbReference>
<dbReference type="InterPro" id="IPR015887">
    <property type="entry name" value="DNA_glyclase_Znf_dom_DNA_BS"/>
</dbReference>
<dbReference type="GO" id="GO:0008270">
    <property type="term" value="F:zinc ion binding"/>
    <property type="evidence" value="ECO:0007669"/>
    <property type="project" value="UniProtKB-KW"/>
</dbReference>
<dbReference type="Proteomes" id="UP000055047">
    <property type="component" value="Unassembled WGS sequence"/>
</dbReference>
<evidence type="ECO:0000256" key="10">
    <source>
        <dbReference type="ARBA" id="ARBA00022771"/>
    </source>
</evidence>
<dbReference type="InterPro" id="IPR000214">
    <property type="entry name" value="Znf_DNA_glyclase/AP_lyase"/>
</dbReference>
<dbReference type="PROSITE" id="PS51066">
    <property type="entry name" value="ZF_FPG_2"/>
    <property type="match status" value="1"/>
</dbReference>
<protein>
    <recommendedName>
        <fullName evidence="7">Formamidopyrimidine-DNA glycosylase</fullName>
        <ecNumber evidence="5">3.2.2.23</ecNumber>
        <ecNumber evidence="6">4.2.99.18</ecNumber>
    </recommendedName>
    <alternativeName>
        <fullName evidence="18">DNA-(apurinic or apyrimidinic site) lyase MutM</fullName>
    </alternativeName>
</protein>
<keyword evidence="16" id="KW-0511">Multifunctional enzyme</keyword>
<evidence type="ECO:0000256" key="5">
    <source>
        <dbReference type="ARBA" id="ARBA00012024"/>
    </source>
</evidence>
<evidence type="ECO:0000256" key="3">
    <source>
        <dbReference type="ARBA" id="ARBA00009409"/>
    </source>
</evidence>
<comment type="catalytic activity">
    <reaction evidence="1">
        <text>Hydrolysis of DNA containing ring-opened 7-methylguanine residues, releasing 2,6-diamino-4-hydroxy-5-(N-methyl)formamidopyrimidine.</text>
        <dbReference type="EC" id="3.2.2.23"/>
    </reaction>
</comment>
<evidence type="ECO:0000256" key="18">
    <source>
        <dbReference type="ARBA" id="ARBA00030638"/>
    </source>
</evidence>
<evidence type="ECO:0000313" key="23">
    <source>
        <dbReference type="Proteomes" id="UP000055047"/>
    </source>
</evidence>
<dbReference type="GO" id="GO:0140078">
    <property type="term" value="F:class I DNA-(apurinic or apyrimidinic site) endonuclease activity"/>
    <property type="evidence" value="ECO:0007669"/>
    <property type="project" value="UniProtKB-EC"/>
</dbReference>
<dbReference type="PANTHER" id="PTHR22993">
    <property type="entry name" value="FORMAMIDOPYRIMIDINE-DNA GLYCOSYLASE"/>
    <property type="match status" value="1"/>
</dbReference>
<dbReference type="FunFam" id="1.10.8.50:FF:000003">
    <property type="entry name" value="Formamidopyrimidine-DNA glycosylase"/>
    <property type="match status" value="1"/>
</dbReference>
<evidence type="ECO:0000256" key="6">
    <source>
        <dbReference type="ARBA" id="ARBA00012720"/>
    </source>
</evidence>
<keyword evidence="15" id="KW-0456">Lyase</keyword>
<feature type="domain" description="FPG-type" evidence="20">
    <location>
        <begin position="234"/>
        <end position="268"/>
    </location>
</feature>
<feature type="domain" description="Formamidopyrimidine-DNA glycosylase catalytic" evidence="21">
    <location>
        <begin position="2"/>
        <end position="113"/>
    </location>
</feature>
<evidence type="ECO:0000256" key="17">
    <source>
        <dbReference type="ARBA" id="ARBA00023295"/>
    </source>
</evidence>
<gene>
    <name evidence="22" type="primary">mutM</name>
    <name evidence="22" type="ORF">ANAPHAGO_00993</name>
</gene>
<evidence type="ECO:0000256" key="11">
    <source>
        <dbReference type="ARBA" id="ARBA00022801"/>
    </source>
</evidence>
<dbReference type="CDD" id="cd08966">
    <property type="entry name" value="EcFpg-like_N"/>
    <property type="match status" value="1"/>
</dbReference>
<dbReference type="EC" id="3.2.2.23" evidence="5"/>
<dbReference type="EC" id="4.2.99.18" evidence="6"/>
<dbReference type="InterPro" id="IPR020629">
    <property type="entry name" value="FPG_Glyclase"/>
</dbReference>
<keyword evidence="12" id="KW-0862">Zinc</keyword>
<dbReference type="InterPro" id="IPR010979">
    <property type="entry name" value="Ribosomal_uS13-like_H2TH"/>
</dbReference>
<dbReference type="Pfam" id="PF06827">
    <property type="entry name" value="zf-FPG_IleRS"/>
    <property type="match status" value="1"/>
</dbReference>
<sequence length="268" mass="29968">MPELPEVEVIARSLADKIIGQRICDVEVKRRDLRVRIADDFEQLVTGREICSVYRVAKYLVMQLDSGAKLVFHMGMSGRILYMHAPVPEKHDCVVFAMQQGYSLVFNDTRRFGLVTLLDGEGYRSLLGKMGPDPFSEAFNADCLLNMHGKARIKSVLMNSAVVVGIGNIYASEILFTAAILPHREVSTLSREECCRIVESTREVLKLAIATGGSSIRDYRTPTGDVGNFSKHFRVYGRKGEKCYTCGGEIQVEKQGGRSTFFCKHCQK</sequence>
<keyword evidence="9" id="KW-0227">DNA damage</keyword>
<evidence type="ECO:0000256" key="12">
    <source>
        <dbReference type="ARBA" id="ARBA00022833"/>
    </source>
</evidence>
<dbReference type="InterPro" id="IPR012319">
    <property type="entry name" value="FPG_cat"/>
</dbReference>
<dbReference type="PANTHER" id="PTHR22993:SF9">
    <property type="entry name" value="FORMAMIDOPYRIMIDINE-DNA GLYCOSYLASE"/>
    <property type="match status" value="1"/>
</dbReference>
<dbReference type="SUPFAM" id="SSF81624">
    <property type="entry name" value="N-terminal domain of MutM-like DNA repair proteins"/>
    <property type="match status" value="1"/>
</dbReference>
<dbReference type="InterPro" id="IPR035937">
    <property type="entry name" value="FPG_N"/>
</dbReference>
<evidence type="ECO:0000256" key="15">
    <source>
        <dbReference type="ARBA" id="ARBA00023239"/>
    </source>
</evidence>
<dbReference type="Pfam" id="PF06831">
    <property type="entry name" value="H2TH"/>
    <property type="match status" value="1"/>
</dbReference>
<evidence type="ECO:0000256" key="14">
    <source>
        <dbReference type="ARBA" id="ARBA00023204"/>
    </source>
</evidence>
<dbReference type="PROSITE" id="PS01242">
    <property type="entry name" value="ZF_FPG_1"/>
    <property type="match status" value="1"/>
</dbReference>
<evidence type="ECO:0000256" key="13">
    <source>
        <dbReference type="ARBA" id="ARBA00023125"/>
    </source>
</evidence>
<evidence type="ECO:0000256" key="7">
    <source>
        <dbReference type="ARBA" id="ARBA00016240"/>
    </source>
</evidence>
<evidence type="ECO:0000256" key="4">
    <source>
        <dbReference type="ARBA" id="ARBA00011245"/>
    </source>
</evidence>
<dbReference type="RefSeq" id="WP_060757561.1">
    <property type="nucleotide sequence ID" value="NZ_CCXQ01000013.1"/>
</dbReference>
<evidence type="ECO:0000256" key="16">
    <source>
        <dbReference type="ARBA" id="ARBA00023268"/>
    </source>
</evidence>
<evidence type="ECO:0000259" key="20">
    <source>
        <dbReference type="PROSITE" id="PS51066"/>
    </source>
</evidence>
<dbReference type="NCBIfam" id="NF002211">
    <property type="entry name" value="PRK01103.1"/>
    <property type="match status" value="1"/>
</dbReference>
<dbReference type="Gene3D" id="1.10.8.50">
    <property type="match status" value="1"/>
</dbReference>
<dbReference type="PROSITE" id="PS51068">
    <property type="entry name" value="FPG_CAT"/>
    <property type="match status" value="1"/>
</dbReference>
<evidence type="ECO:0000259" key="21">
    <source>
        <dbReference type="PROSITE" id="PS51068"/>
    </source>
</evidence>
<keyword evidence="13" id="KW-0238">DNA-binding</keyword>